<dbReference type="GO" id="GO:0032968">
    <property type="term" value="P:positive regulation of transcription elongation by RNA polymerase II"/>
    <property type="evidence" value="ECO:0007669"/>
    <property type="project" value="EnsemblFungi"/>
</dbReference>
<evidence type="ECO:0000313" key="11">
    <source>
        <dbReference type="Proteomes" id="UP000190274"/>
    </source>
</evidence>
<evidence type="ECO:0000256" key="3">
    <source>
        <dbReference type="ARBA" id="ARBA00023125"/>
    </source>
</evidence>
<dbReference type="GO" id="GO:0003682">
    <property type="term" value="F:chromatin binding"/>
    <property type="evidence" value="ECO:0007669"/>
    <property type="project" value="EnsemblFungi"/>
</dbReference>
<dbReference type="GO" id="GO:0061629">
    <property type="term" value="F:RNA polymerase II-specific DNA-binding transcription factor binding"/>
    <property type="evidence" value="ECO:0007669"/>
    <property type="project" value="EnsemblFungi"/>
</dbReference>
<feature type="domain" description="Fork-head" evidence="9">
    <location>
        <begin position="257"/>
        <end position="355"/>
    </location>
</feature>
<dbReference type="CDD" id="cd22701">
    <property type="entry name" value="FHA_FKH1-like"/>
    <property type="match status" value="1"/>
</dbReference>
<dbReference type="GO" id="GO:0005829">
    <property type="term" value="C:cytosol"/>
    <property type="evidence" value="ECO:0007669"/>
    <property type="project" value="EnsemblFungi"/>
</dbReference>
<dbReference type="STRING" id="1266660.A0A1G4JEI7"/>
<dbReference type="GO" id="GO:0003713">
    <property type="term" value="F:transcription coactivator activity"/>
    <property type="evidence" value="ECO:0007669"/>
    <property type="project" value="EnsemblFungi"/>
</dbReference>
<dbReference type="PROSITE" id="PS00658">
    <property type="entry name" value="FORK_HEAD_2"/>
    <property type="match status" value="1"/>
</dbReference>
<dbReference type="GO" id="GO:1903468">
    <property type="term" value="P:positive regulation of DNA replication initiation"/>
    <property type="evidence" value="ECO:0007669"/>
    <property type="project" value="EnsemblFungi"/>
</dbReference>
<keyword evidence="4" id="KW-0804">Transcription</keyword>
<comment type="subcellular location">
    <subcellularLocation>
        <location evidence="1 6">Nucleus</location>
    </subcellularLocation>
</comment>
<evidence type="ECO:0000256" key="6">
    <source>
        <dbReference type="PROSITE-ProRule" id="PRU00089"/>
    </source>
</evidence>
<feature type="domain" description="FHA" evidence="8">
    <location>
        <begin position="69"/>
        <end position="125"/>
    </location>
</feature>
<dbReference type="CDD" id="cd00059">
    <property type="entry name" value="FH_FOX"/>
    <property type="match status" value="1"/>
</dbReference>
<evidence type="ECO:0000259" key="8">
    <source>
        <dbReference type="PROSITE" id="PS50006"/>
    </source>
</evidence>
<feature type="region of interest" description="Disordered" evidence="7">
    <location>
        <begin position="432"/>
        <end position="562"/>
    </location>
</feature>
<reference evidence="11" key="1">
    <citation type="submission" date="2016-03" db="EMBL/GenBank/DDBJ databases">
        <authorList>
            <person name="Devillers H."/>
        </authorList>
    </citation>
    <scope>NUCLEOTIDE SEQUENCE [LARGE SCALE GENOMIC DNA]</scope>
</reference>
<dbReference type="InterPro" id="IPR001766">
    <property type="entry name" value="Fork_head_dom"/>
</dbReference>
<dbReference type="SMART" id="SM00339">
    <property type="entry name" value="FH"/>
    <property type="match status" value="1"/>
</dbReference>
<dbReference type="GO" id="GO:0006338">
    <property type="term" value="P:chromatin remodeling"/>
    <property type="evidence" value="ECO:0007669"/>
    <property type="project" value="EnsemblFungi"/>
</dbReference>
<evidence type="ECO:0000313" key="10">
    <source>
        <dbReference type="EMBL" id="SCU88367.1"/>
    </source>
</evidence>
<dbReference type="GO" id="GO:2000221">
    <property type="term" value="P:negative regulation of pseudohyphal growth"/>
    <property type="evidence" value="ECO:0007669"/>
    <property type="project" value="EnsemblFungi"/>
</dbReference>
<dbReference type="GO" id="GO:0000082">
    <property type="term" value="P:G1/S transition of mitotic cell cycle"/>
    <property type="evidence" value="ECO:0007669"/>
    <property type="project" value="EnsemblFungi"/>
</dbReference>
<evidence type="ECO:0000256" key="1">
    <source>
        <dbReference type="ARBA" id="ARBA00004123"/>
    </source>
</evidence>
<feature type="compositionally biased region" description="Basic and acidic residues" evidence="7">
    <location>
        <begin position="695"/>
        <end position="704"/>
    </location>
</feature>
<feature type="compositionally biased region" description="Polar residues" evidence="7">
    <location>
        <begin position="440"/>
        <end position="449"/>
    </location>
</feature>
<sequence>MSTAKSQELGNSQQNQDFINAVISVLATPDQPTAVASVHSNERNLATEVQAYAKIAGRDWTLYVKHLSLAIGRNTDPDDDSVDIDLGPAKVVSRKHATIKYNLSGGFWELQVQGRNGAKVDFRRVGAGPQADPVQLQSGSILDIGGTQMMFILPDRGPFVDQQALDHLIPKLNAVYGATTTNPLLQDVLRDVSQPKNAVKAFRMYNSYENPYVAPAMGNSYNSPQMGVGYGTIMDPSFSGVNDMASDLSREENKNVKPPFSYATMITQAILSNPEGVLSLADIYKYISSNFAYYRYAKTGWQNSIRHNLSLNKAFEKVPRKPNEPGKGMKWRISQDYQKDFLDKWQSGKISKVRRGSSVARQLQLHLTKFNSLPLRAADNDSELHNATLDHHTQLQNYSRSEVSPQSQASQTQHAGHPQPLGQREVHVQGFKEDQESRAQHQNPPQSLRSPGEQVMPQQSHDGNAPHKRPSAGNLINTLQPPTTLPPASSLSPLAPRRPSSPHMQPPLNVPGRQPPSTFHALPRPTTSRPSTSHHAPIGSSLPNSASRLSPSQESLLRSPTRPFHITAMEAYTPERGSGPVTRSPVAANSQQLNVNSGSLATQSHTQRQQQAQQLQQLPPTAQSSPGVWNLLQFSSVNNTPAAFRTADESTHGNNLNDGARMLHHEPQLTRNPEDRTKLPAVHINGSSVASGKAKTHDNHDNHSEFVSSPIRNHNKDDSKGVKDLMLDIEGAKISVVDDT</sequence>
<evidence type="ECO:0000256" key="4">
    <source>
        <dbReference type="ARBA" id="ARBA00023163"/>
    </source>
</evidence>
<dbReference type="InterPro" id="IPR036390">
    <property type="entry name" value="WH_DNA-bd_sf"/>
</dbReference>
<dbReference type="GO" id="GO:0005634">
    <property type="term" value="C:nucleus"/>
    <property type="evidence" value="ECO:0007669"/>
    <property type="project" value="UniProtKB-SubCell"/>
</dbReference>
<name>A0A1G4JEI7_9SACH</name>
<dbReference type="PANTHER" id="PTHR45881:SF1">
    <property type="entry name" value="FORK HEAD PROTEIN HOMOLOG 2"/>
    <property type="match status" value="1"/>
</dbReference>
<accession>A0A1G4JEI7</accession>
<dbReference type="SMART" id="SM00240">
    <property type="entry name" value="FHA"/>
    <property type="match status" value="1"/>
</dbReference>
<dbReference type="PRINTS" id="PR00053">
    <property type="entry name" value="FORKHEAD"/>
</dbReference>
<dbReference type="PROSITE" id="PS00657">
    <property type="entry name" value="FORK_HEAD_1"/>
    <property type="match status" value="1"/>
</dbReference>
<dbReference type="GO" id="GO:0061186">
    <property type="term" value="P:negative regulation of silent mating-type cassette heterochromatin formation"/>
    <property type="evidence" value="ECO:0007669"/>
    <property type="project" value="EnsemblFungi"/>
</dbReference>
<feature type="compositionally biased region" description="Low complexity" evidence="7">
    <location>
        <begin position="486"/>
        <end position="502"/>
    </location>
</feature>
<dbReference type="FunFam" id="1.10.10.10:FF:000030">
    <property type="entry name" value="Forkhead box protein K2"/>
    <property type="match status" value="1"/>
</dbReference>
<feature type="region of interest" description="Disordered" evidence="7">
    <location>
        <begin position="689"/>
        <end position="719"/>
    </location>
</feature>
<feature type="compositionally biased region" description="Polar residues" evidence="7">
    <location>
        <begin position="397"/>
        <end position="414"/>
    </location>
</feature>
<dbReference type="Gene3D" id="1.10.10.10">
    <property type="entry name" value="Winged helix-like DNA-binding domain superfamily/Winged helix DNA-binding domain"/>
    <property type="match status" value="1"/>
</dbReference>
<dbReference type="EMBL" id="LT598455">
    <property type="protein sequence ID" value="SCU88367.1"/>
    <property type="molecule type" value="Genomic_DNA"/>
</dbReference>
<evidence type="ECO:0000256" key="2">
    <source>
        <dbReference type="ARBA" id="ARBA00023015"/>
    </source>
</evidence>
<organism evidence="10 11">
    <name type="scientific">Lachancea dasiensis</name>
    <dbReference type="NCBI Taxonomy" id="1072105"/>
    <lineage>
        <taxon>Eukaryota</taxon>
        <taxon>Fungi</taxon>
        <taxon>Dikarya</taxon>
        <taxon>Ascomycota</taxon>
        <taxon>Saccharomycotina</taxon>
        <taxon>Saccharomycetes</taxon>
        <taxon>Saccharomycetales</taxon>
        <taxon>Saccharomycetaceae</taxon>
        <taxon>Lachancea</taxon>
    </lineage>
</organism>
<evidence type="ECO:0000259" key="9">
    <source>
        <dbReference type="PROSITE" id="PS50039"/>
    </source>
</evidence>
<dbReference type="InterPro" id="IPR000253">
    <property type="entry name" value="FHA_dom"/>
</dbReference>
<dbReference type="GO" id="GO:0000086">
    <property type="term" value="P:G2/M transition of mitotic cell cycle"/>
    <property type="evidence" value="ECO:0007669"/>
    <property type="project" value="EnsemblFungi"/>
</dbReference>
<feature type="region of interest" description="Disordered" evidence="7">
    <location>
        <begin position="397"/>
        <end position="420"/>
    </location>
</feature>
<dbReference type="InterPro" id="IPR036388">
    <property type="entry name" value="WH-like_DNA-bd_sf"/>
</dbReference>
<dbReference type="PROSITE" id="PS50039">
    <property type="entry name" value="FORK_HEAD_3"/>
    <property type="match status" value="1"/>
</dbReference>
<dbReference type="OrthoDB" id="5954824at2759"/>
<dbReference type="SUPFAM" id="SSF49879">
    <property type="entry name" value="SMAD/FHA domain"/>
    <property type="match status" value="1"/>
</dbReference>
<keyword evidence="5 6" id="KW-0539">Nucleus</keyword>
<dbReference type="SUPFAM" id="SSF46785">
    <property type="entry name" value="Winged helix' DNA-binding domain"/>
    <property type="match status" value="1"/>
</dbReference>
<dbReference type="InterPro" id="IPR008984">
    <property type="entry name" value="SMAD_FHA_dom_sf"/>
</dbReference>
<evidence type="ECO:0000256" key="5">
    <source>
        <dbReference type="ARBA" id="ARBA00023242"/>
    </source>
</evidence>
<protein>
    <submittedName>
        <fullName evidence="10">LADA_0E09714g1_1</fullName>
    </submittedName>
</protein>
<feature type="region of interest" description="Disordered" evidence="7">
    <location>
        <begin position="599"/>
        <end position="627"/>
    </location>
</feature>
<gene>
    <name evidence="10" type="ORF">LADA_0E09714G</name>
</gene>
<dbReference type="Proteomes" id="UP000190274">
    <property type="component" value="Chromosome E"/>
</dbReference>
<dbReference type="GO" id="GO:0000981">
    <property type="term" value="F:DNA-binding transcription factor activity, RNA polymerase II-specific"/>
    <property type="evidence" value="ECO:0007669"/>
    <property type="project" value="TreeGrafter"/>
</dbReference>
<feature type="compositionally biased region" description="Polar residues" evidence="7">
    <location>
        <begin position="541"/>
        <end position="558"/>
    </location>
</feature>
<dbReference type="Pfam" id="PF00498">
    <property type="entry name" value="FHA"/>
    <property type="match status" value="1"/>
</dbReference>
<dbReference type="PANTHER" id="PTHR45881">
    <property type="entry name" value="CHECKPOINT SUPPRESSOR 1-LIKE, ISOFORM A-RELATED"/>
    <property type="match status" value="1"/>
</dbReference>
<keyword evidence="3 6" id="KW-0238">DNA-binding</keyword>
<feature type="compositionally biased region" description="Low complexity" evidence="7">
    <location>
        <begin position="600"/>
        <end position="626"/>
    </location>
</feature>
<feature type="compositionally biased region" description="Polar residues" evidence="7">
    <location>
        <begin position="525"/>
        <end position="534"/>
    </location>
</feature>
<dbReference type="InterPro" id="IPR030456">
    <property type="entry name" value="TF_fork_head_CS_2"/>
</dbReference>
<keyword evidence="11" id="KW-1185">Reference proteome</keyword>
<dbReference type="Gene3D" id="2.60.200.20">
    <property type="match status" value="1"/>
</dbReference>
<dbReference type="Pfam" id="PF00250">
    <property type="entry name" value="Forkhead"/>
    <property type="match status" value="1"/>
</dbReference>
<dbReference type="AlphaFoldDB" id="A0A1G4JEI7"/>
<dbReference type="GO" id="GO:0003688">
    <property type="term" value="F:DNA replication origin binding"/>
    <property type="evidence" value="ECO:0007669"/>
    <property type="project" value="EnsemblFungi"/>
</dbReference>
<keyword evidence="2" id="KW-0805">Transcription regulation</keyword>
<feature type="DNA-binding region" description="Fork-head" evidence="6">
    <location>
        <begin position="257"/>
        <end position="355"/>
    </location>
</feature>
<dbReference type="InterPro" id="IPR018122">
    <property type="entry name" value="TF_fork_head_CS_1"/>
</dbReference>
<proteinExistence type="predicted"/>
<dbReference type="PROSITE" id="PS50006">
    <property type="entry name" value="FHA_DOMAIN"/>
    <property type="match status" value="1"/>
</dbReference>
<evidence type="ECO:0000256" key="7">
    <source>
        <dbReference type="SAM" id="MobiDB-lite"/>
    </source>
</evidence>
<dbReference type="GO" id="GO:0000978">
    <property type="term" value="F:RNA polymerase II cis-regulatory region sequence-specific DNA binding"/>
    <property type="evidence" value="ECO:0007669"/>
    <property type="project" value="TreeGrafter"/>
</dbReference>
<dbReference type="GO" id="GO:0000122">
    <property type="term" value="P:negative regulation of transcription by RNA polymerase II"/>
    <property type="evidence" value="ECO:0007669"/>
    <property type="project" value="EnsemblFungi"/>
</dbReference>